<comment type="caution">
    <text evidence="3">The sequence shown here is derived from an EMBL/GenBank/DDBJ whole genome shotgun (WGS) entry which is preliminary data.</text>
</comment>
<dbReference type="EMBL" id="JAIBOA010000028">
    <property type="protein sequence ID" value="MBW8486906.1"/>
    <property type="molecule type" value="Genomic_DNA"/>
</dbReference>
<feature type="region of interest" description="Disordered" evidence="1">
    <location>
        <begin position="30"/>
        <end position="93"/>
    </location>
</feature>
<name>A0ABS7G2F3_9ACTN</name>
<dbReference type="Proteomes" id="UP000774570">
    <property type="component" value="Unassembled WGS sequence"/>
</dbReference>
<feature type="signal peptide" evidence="2">
    <location>
        <begin position="1"/>
        <end position="26"/>
    </location>
</feature>
<evidence type="ECO:0000256" key="1">
    <source>
        <dbReference type="SAM" id="MobiDB-lite"/>
    </source>
</evidence>
<feature type="compositionally biased region" description="Polar residues" evidence="1">
    <location>
        <begin position="78"/>
        <end position="93"/>
    </location>
</feature>
<evidence type="ECO:0000313" key="4">
    <source>
        <dbReference type="Proteomes" id="UP000774570"/>
    </source>
</evidence>
<evidence type="ECO:0000313" key="3">
    <source>
        <dbReference type="EMBL" id="MBW8486906.1"/>
    </source>
</evidence>
<accession>A0ABS7G2F3</accession>
<feature type="compositionally biased region" description="Basic and acidic residues" evidence="1">
    <location>
        <begin position="53"/>
        <end position="66"/>
    </location>
</feature>
<keyword evidence="4" id="KW-1185">Reference proteome</keyword>
<protein>
    <recommendedName>
        <fullName evidence="5">DUF320 domain-containing protein</fullName>
    </recommendedName>
</protein>
<evidence type="ECO:0000256" key="2">
    <source>
        <dbReference type="SAM" id="SignalP"/>
    </source>
</evidence>
<evidence type="ECO:0008006" key="5">
    <source>
        <dbReference type="Google" id="ProtNLM"/>
    </source>
</evidence>
<keyword evidence="2" id="KW-0732">Signal</keyword>
<organism evidence="3 4">
    <name type="scientific">Actinomadura parmotrematis</name>
    <dbReference type="NCBI Taxonomy" id="2864039"/>
    <lineage>
        <taxon>Bacteria</taxon>
        <taxon>Bacillati</taxon>
        <taxon>Actinomycetota</taxon>
        <taxon>Actinomycetes</taxon>
        <taxon>Streptosporangiales</taxon>
        <taxon>Thermomonosporaceae</taxon>
        <taxon>Actinomadura</taxon>
    </lineage>
</organism>
<reference evidence="3 4" key="1">
    <citation type="submission" date="2021-07" db="EMBL/GenBank/DDBJ databases">
        <title>Actinomadura sp. PM05-2 isolated from lichen.</title>
        <authorList>
            <person name="Somphong A."/>
            <person name="Phongsopitanun W."/>
            <person name="Tanasupawat S."/>
            <person name="Peongsungnone V."/>
        </authorList>
    </citation>
    <scope>NUCLEOTIDE SEQUENCE [LARGE SCALE GENOMIC DNA]</scope>
    <source>
        <strain evidence="3 4">PM05-2</strain>
    </source>
</reference>
<sequence>MNTLHKLTIVGFATAGLALAAPAAMADTFHGQGSKAAGPNGASSTGIVSGAVDGHHGHGGGGDHGDGGVFYGKKAQTAGPNGATSSGVVSAAD</sequence>
<feature type="chain" id="PRO_5047134075" description="DUF320 domain-containing protein" evidence="2">
    <location>
        <begin position="27"/>
        <end position="93"/>
    </location>
</feature>
<proteinExistence type="predicted"/>
<gene>
    <name evidence="3" type="ORF">K1Y72_31370</name>
</gene>